<dbReference type="STRING" id="231916.A0A409Y1S5"/>
<evidence type="ECO:0000313" key="2">
    <source>
        <dbReference type="EMBL" id="PPQ96960.1"/>
    </source>
</evidence>
<name>A0A409Y1S5_9AGAR</name>
<dbReference type="Pfam" id="PF12937">
    <property type="entry name" value="F-box-like"/>
    <property type="match status" value="1"/>
</dbReference>
<comment type="caution">
    <text evidence="2">The sequence shown here is derived from an EMBL/GenBank/DDBJ whole genome shotgun (WGS) entry which is preliminary data.</text>
</comment>
<dbReference type="Proteomes" id="UP000284706">
    <property type="component" value="Unassembled WGS sequence"/>
</dbReference>
<organism evidence="2 3">
    <name type="scientific">Gymnopilus dilepis</name>
    <dbReference type="NCBI Taxonomy" id="231916"/>
    <lineage>
        <taxon>Eukaryota</taxon>
        <taxon>Fungi</taxon>
        <taxon>Dikarya</taxon>
        <taxon>Basidiomycota</taxon>
        <taxon>Agaricomycotina</taxon>
        <taxon>Agaricomycetes</taxon>
        <taxon>Agaricomycetidae</taxon>
        <taxon>Agaricales</taxon>
        <taxon>Agaricineae</taxon>
        <taxon>Hymenogastraceae</taxon>
        <taxon>Gymnopilus</taxon>
    </lineage>
</organism>
<dbReference type="EMBL" id="NHYE01001310">
    <property type="protein sequence ID" value="PPQ96960.1"/>
    <property type="molecule type" value="Genomic_DNA"/>
</dbReference>
<gene>
    <name evidence="2" type="ORF">CVT26_005982</name>
</gene>
<proteinExistence type="predicted"/>
<protein>
    <recommendedName>
        <fullName evidence="1">F-box domain-containing protein</fullName>
    </recommendedName>
</protein>
<accession>A0A409Y1S5</accession>
<sequence length="561" mass="64580">MPHLRQILRPQINGRLVPPEILETIFQMLLERQCLYVDRWPREEETMGVVTASHVCKFWRQVALNSPRLWARCIFPDFQNVVVIETFVKRARSVPLVVESDCRSNTFLSRSPSRFHAPCWLKVMNALRRIERLSITFDLACDDIRPLQNFVLKAAPLLHSCQISSSTFSSSISPAQYRNGLAEGSSMFDGNAKLLRCLRLDTSLLAPKACFSGLILTHLELDMDRVSSFHPGLCYWLDLLQGQALLEILKLKGFGLEYGKESSSVDCRDVSLPRLRYFNLEGEQSDCGELFRALTLPSKCYTFLEICEDETRDSSEMDRVQDGLRKLLEHWDEINGPSQTYQWSIWTDYDVLRFQVVASGLSEGDENKGVFTLHWRHCILPAYPFVLLLETLGSSVLVKRQAIIRLAHDMEYKQRTVASLFRFFQVFGPSTTELVLSGYQVKRLIWDLLEYPVTSSLDGEEYEESTMLLPNLKSVALVQSFAPISPEWDNFYPFAHYIMRRAERNYRVPVVRVECPYPDLVQPIATYFKLSNFTDSLMLCRGPSRFSEVSAHACPRCHDLF</sequence>
<dbReference type="InParanoid" id="A0A409Y1S5"/>
<keyword evidence="3" id="KW-1185">Reference proteome</keyword>
<feature type="domain" description="F-box" evidence="1">
    <location>
        <begin position="18"/>
        <end position="72"/>
    </location>
</feature>
<dbReference type="Gene3D" id="1.20.1280.50">
    <property type="match status" value="1"/>
</dbReference>
<reference evidence="2 3" key="1">
    <citation type="journal article" date="2018" name="Evol. Lett.">
        <title>Horizontal gene cluster transfer increased hallucinogenic mushroom diversity.</title>
        <authorList>
            <person name="Reynolds H.T."/>
            <person name="Vijayakumar V."/>
            <person name="Gluck-Thaler E."/>
            <person name="Korotkin H.B."/>
            <person name="Matheny P.B."/>
            <person name="Slot J.C."/>
        </authorList>
    </citation>
    <scope>NUCLEOTIDE SEQUENCE [LARGE SCALE GENOMIC DNA]</scope>
    <source>
        <strain evidence="2 3">SRW20</strain>
    </source>
</reference>
<dbReference type="OrthoDB" id="2980162at2759"/>
<dbReference type="AlphaFoldDB" id="A0A409Y1S5"/>
<dbReference type="InterPro" id="IPR001810">
    <property type="entry name" value="F-box_dom"/>
</dbReference>
<evidence type="ECO:0000313" key="3">
    <source>
        <dbReference type="Proteomes" id="UP000284706"/>
    </source>
</evidence>
<evidence type="ECO:0000259" key="1">
    <source>
        <dbReference type="Pfam" id="PF12937"/>
    </source>
</evidence>